<evidence type="ECO:0000313" key="4">
    <source>
        <dbReference type="Proteomes" id="UP000633619"/>
    </source>
</evidence>
<dbReference type="RefSeq" id="WP_181730958.1">
    <property type="nucleotide sequence ID" value="NZ_JACEIR010000001.1"/>
</dbReference>
<dbReference type="InterPro" id="IPR020534">
    <property type="entry name" value="Uncharacterised_YqxA"/>
</dbReference>
<proteinExistence type="predicted"/>
<evidence type="ECO:0000256" key="1">
    <source>
        <dbReference type="SAM" id="MobiDB-lite"/>
    </source>
</evidence>
<protein>
    <submittedName>
        <fullName evidence="3">DUF3679 domain-containing protein</fullName>
    </submittedName>
</protein>
<keyword evidence="2" id="KW-0812">Transmembrane</keyword>
<evidence type="ECO:0000256" key="2">
    <source>
        <dbReference type="SAM" id="Phobius"/>
    </source>
</evidence>
<organism evidence="3 4">
    <name type="scientific">Thermoactinomyces intermedius</name>
    <dbReference type="NCBI Taxonomy" id="2024"/>
    <lineage>
        <taxon>Bacteria</taxon>
        <taxon>Bacillati</taxon>
        <taxon>Bacillota</taxon>
        <taxon>Bacilli</taxon>
        <taxon>Bacillales</taxon>
        <taxon>Thermoactinomycetaceae</taxon>
        <taxon>Thermoactinomyces</taxon>
    </lineage>
</organism>
<keyword evidence="2" id="KW-1133">Transmembrane helix</keyword>
<dbReference type="Pfam" id="PF12438">
    <property type="entry name" value="DUF3679"/>
    <property type="match status" value="1"/>
</dbReference>
<comment type="caution">
    <text evidence="3">The sequence shown here is derived from an EMBL/GenBank/DDBJ whole genome shotgun (WGS) entry which is preliminary data.</text>
</comment>
<accession>A0A8I1DDL1</accession>
<keyword evidence="2" id="KW-0472">Membrane</keyword>
<gene>
    <name evidence="3" type="ORF">I8U20_01490</name>
</gene>
<reference evidence="3 4" key="1">
    <citation type="submission" date="2020-12" db="EMBL/GenBank/DDBJ databases">
        <title>WGS of Thermoactinomyces spp.</title>
        <authorList>
            <person name="Cheng K."/>
        </authorList>
    </citation>
    <scope>NUCLEOTIDE SEQUENCE [LARGE SCALE GENOMIC DNA]</scope>
    <source>
        <strain evidence="4">CICC 10671\DSM 43846</strain>
    </source>
</reference>
<dbReference type="AlphaFoldDB" id="A0A8I1DDL1"/>
<feature type="region of interest" description="Disordered" evidence="1">
    <location>
        <begin position="64"/>
        <end position="88"/>
    </location>
</feature>
<feature type="transmembrane region" description="Helical" evidence="2">
    <location>
        <begin position="6"/>
        <end position="25"/>
    </location>
</feature>
<feature type="compositionally biased region" description="Basic and acidic residues" evidence="1">
    <location>
        <begin position="73"/>
        <end position="84"/>
    </location>
</feature>
<name>A0A8I1DDL1_THEIN</name>
<keyword evidence="4" id="KW-1185">Reference proteome</keyword>
<evidence type="ECO:0000313" key="3">
    <source>
        <dbReference type="EMBL" id="MBH8593999.1"/>
    </source>
</evidence>
<sequence>MRVWVQIIGLLSMLVFGIFIGMDVAERNMQKMQGIEGAPRAIQITPQEGKIEISVFGQTIGSEEASAKAGAKNPEKSTGREMREGTNYLAETGNQVGTMIRELLRELADRLFAWTRS</sequence>
<dbReference type="Proteomes" id="UP000633619">
    <property type="component" value="Unassembled WGS sequence"/>
</dbReference>
<dbReference type="EMBL" id="JAECVW010000001">
    <property type="protein sequence ID" value="MBH8593999.1"/>
    <property type="molecule type" value="Genomic_DNA"/>
</dbReference>